<dbReference type="Proteomes" id="UP000245119">
    <property type="component" value="Linkage Group LG9"/>
</dbReference>
<dbReference type="Pfam" id="PF16652">
    <property type="entry name" value="PH_13"/>
    <property type="match status" value="1"/>
</dbReference>
<feature type="domain" description="PH" evidence="3">
    <location>
        <begin position="367"/>
        <end position="496"/>
    </location>
</feature>
<feature type="compositionally biased region" description="Basic residues" evidence="2">
    <location>
        <begin position="528"/>
        <end position="543"/>
    </location>
</feature>
<dbReference type="PANTHER" id="PTHR13217:SF6">
    <property type="entry name" value="PLECKSTRIN HOMOLOGY DOMAIN-CONTAINING FAMILY G MEMBER 7"/>
    <property type="match status" value="1"/>
</dbReference>
<feature type="compositionally biased region" description="Low complexity" evidence="2">
    <location>
        <begin position="29"/>
        <end position="40"/>
    </location>
</feature>
<evidence type="ECO:0000256" key="1">
    <source>
        <dbReference type="SAM" id="Coils"/>
    </source>
</evidence>
<keyword evidence="1" id="KW-0175">Coiled coil</keyword>
<gene>
    <name evidence="5" type="ORF">C0Q70_15401</name>
</gene>
<proteinExistence type="predicted"/>
<dbReference type="InterPro" id="IPR011993">
    <property type="entry name" value="PH-like_dom_sf"/>
</dbReference>
<keyword evidence="6" id="KW-1185">Reference proteome</keyword>
<evidence type="ECO:0000259" key="4">
    <source>
        <dbReference type="PROSITE" id="PS50010"/>
    </source>
</evidence>
<protein>
    <recommendedName>
        <fullName evidence="7">DH domain-containing protein</fullName>
    </recommendedName>
</protein>
<dbReference type="Gene3D" id="2.30.29.30">
    <property type="entry name" value="Pleckstrin-homology domain (PH domain)/Phosphotyrosine-binding domain (PTB)"/>
    <property type="match status" value="1"/>
</dbReference>
<feature type="domain" description="DH" evidence="4">
    <location>
        <begin position="158"/>
        <end position="313"/>
    </location>
</feature>
<organism evidence="5 6">
    <name type="scientific">Pomacea canaliculata</name>
    <name type="common">Golden apple snail</name>
    <dbReference type="NCBI Taxonomy" id="400727"/>
    <lineage>
        <taxon>Eukaryota</taxon>
        <taxon>Metazoa</taxon>
        <taxon>Spiralia</taxon>
        <taxon>Lophotrochozoa</taxon>
        <taxon>Mollusca</taxon>
        <taxon>Gastropoda</taxon>
        <taxon>Caenogastropoda</taxon>
        <taxon>Architaenioglossa</taxon>
        <taxon>Ampullarioidea</taxon>
        <taxon>Ampullariidae</taxon>
        <taxon>Pomacea</taxon>
    </lineage>
</organism>
<dbReference type="InterPro" id="IPR001849">
    <property type="entry name" value="PH_domain"/>
</dbReference>
<feature type="compositionally biased region" description="Polar residues" evidence="2">
    <location>
        <begin position="41"/>
        <end position="57"/>
    </location>
</feature>
<dbReference type="InterPro" id="IPR000219">
    <property type="entry name" value="DH_dom"/>
</dbReference>
<dbReference type="AlphaFoldDB" id="A0A2T7NUP8"/>
<evidence type="ECO:0000313" key="6">
    <source>
        <dbReference type="Proteomes" id="UP000245119"/>
    </source>
</evidence>
<evidence type="ECO:0000313" key="5">
    <source>
        <dbReference type="EMBL" id="PVD24908.1"/>
    </source>
</evidence>
<dbReference type="SUPFAM" id="SSF48065">
    <property type="entry name" value="DBL homology domain (DH-domain)"/>
    <property type="match status" value="1"/>
</dbReference>
<feature type="region of interest" description="Disordered" evidence="2">
    <location>
        <begin position="1"/>
        <end position="61"/>
    </location>
</feature>
<dbReference type="EMBL" id="PZQS01000009">
    <property type="protein sequence ID" value="PVD24908.1"/>
    <property type="molecule type" value="Genomic_DNA"/>
</dbReference>
<evidence type="ECO:0008006" key="7">
    <source>
        <dbReference type="Google" id="ProtNLM"/>
    </source>
</evidence>
<sequence>MLHRQHVSVRPVTQSSTLSAERPALPLQAGAINTATTTGTSHDSQLAPTSPLSSPDESNIAERLRRRRSSVDLAMNIYPGDLLVQEHHKKLIKRNTIADFYAGRNGGPPIAAPPDGTDASKKGRQPFSLLKLIVHWSDLIASSDKQSPPIIISDTERKRREAVWELFKSECVFLIDHLMVLKHAFMEPLKKVQVEGSLMFTEPQDIFGNLDELCYVSYTFCKDFISALLKDMSVTDFGRTKVLIKAFQRWCEQDPRCNRLQLTDLLVAPMQHCTKLPLLLANIRKYTESETERQMVTESIEKLELSLQQLEEKMKWIKNVERVQEIQRQIVWPTVTDLDPRSVIPDCLKASLSKQPCERLLTCPTRQLLHEGPLTLLESPKPIEVHLFLFDDLLLITKIKKTQRKQKQGGSEGGAKSPSGTVADRAAYVVFRQPLPMDRFVIHDIAPPDASASGLKNVLVLVHISRFQQVIGVFTLQAISEPAKMAWLNHLREAKEKFAEAQSSRQNSFKENRDPKDEEREASGITRSPRRIKRNSLLRKVPAKSRSMDAVFI</sequence>
<evidence type="ECO:0000256" key="2">
    <source>
        <dbReference type="SAM" id="MobiDB-lite"/>
    </source>
</evidence>
<feature type="compositionally biased region" description="Basic and acidic residues" evidence="2">
    <location>
        <begin position="508"/>
        <end position="522"/>
    </location>
</feature>
<dbReference type="InterPro" id="IPR040181">
    <property type="entry name" value="PKHG5/7"/>
</dbReference>
<dbReference type="PROSITE" id="PS50010">
    <property type="entry name" value="DH_2"/>
    <property type="match status" value="1"/>
</dbReference>
<dbReference type="STRING" id="400727.A0A2T7NUP8"/>
<dbReference type="SMART" id="SM00233">
    <property type="entry name" value="PH"/>
    <property type="match status" value="1"/>
</dbReference>
<dbReference type="GO" id="GO:0005085">
    <property type="term" value="F:guanyl-nucleotide exchange factor activity"/>
    <property type="evidence" value="ECO:0007669"/>
    <property type="project" value="InterPro"/>
</dbReference>
<dbReference type="Gene3D" id="1.20.900.10">
    <property type="entry name" value="Dbl homology (DH) domain"/>
    <property type="match status" value="2"/>
</dbReference>
<comment type="caution">
    <text evidence="5">The sequence shown here is derived from an EMBL/GenBank/DDBJ whole genome shotgun (WGS) entry which is preliminary data.</text>
</comment>
<accession>A0A2T7NUP8</accession>
<dbReference type="Pfam" id="PF00621">
    <property type="entry name" value="RhoGEF"/>
    <property type="match status" value="1"/>
</dbReference>
<dbReference type="PROSITE" id="PS50003">
    <property type="entry name" value="PH_DOMAIN"/>
    <property type="match status" value="1"/>
</dbReference>
<dbReference type="SUPFAM" id="SSF50729">
    <property type="entry name" value="PH domain-like"/>
    <property type="match status" value="1"/>
</dbReference>
<feature type="region of interest" description="Disordered" evidence="2">
    <location>
        <begin position="499"/>
        <end position="553"/>
    </location>
</feature>
<feature type="coiled-coil region" evidence="1">
    <location>
        <begin position="293"/>
        <end position="320"/>
    </location>
</feature>
<dbReference type="SMART" id="SM00325">
    <property type="entry name" value="RhoGEF"/>
    <property type="match status" value="1"/>
</dbReference>
<evidence type="ECO:0000259" key="3">
    <source>
        <dbReference type="PROSITE" id="PS50003"/>
    </source>
</evidence>
<dbReference type="InterPro" id="IPR035899">
    <property type="entry name" value="DBL_dom_sf"/>
</dbReference>
<name>A0A2T7NUP8_POMCA</name>
<dbReference type="OrthoDB" id="5585231at2759"/>
<dbReference type="PANTHER" id="PTHR13217">
    <property type="entry name" value="PLECKSTRIN HOMOLOGY DOMAIN-CONTAINING FAMILY G MEMBER 7"/>
    <property type="match status" value="1"/>
</dbReference>
<dbReference type="GO" id="GO:0007266">
    <property type="term" value="P:Rho protein signal transduction"/>
    <property type="evidence" value="ECO:0007669"/>
    <property type="project" value="TreeGrafter"/>
</dbReference>
<reference evidence="5 6" key="1">
    <citation type="submission" date="2018-04" db="EMBL/GenBank/DDBJ databases">
        <title>The genome of golden apple snail Pomacea canaliculata provides insight into stress tolerance and invasive adaptation.</title>
        <authorList>
            <person name="Liu C."/>
            <person name="Liu B."/>
            <person name="Ren Y."/>
            <person name="Zhang Y."/>
            <person name="Wang H."/>
            <person name="Li S."/>
            <person name="Jiang F."/>
            <person name="Yin L."/>
            <person name="Zhang G."/>
            <person name="Qian W."/>
            <person name="Fan W."/>
        </authorList>
    </citation>
    <scope>NUCLEOTIDE SEQUENCE [LARGE SCALE GENOMIC DNA]</scope>
    <source>
        <strain evidence="5">SZHN2017</strain>
        <tissue evidence="5">Muscle</tissue>
    </source>
</reference>